<evidence type="ECO:0000313" key="1">
    <source>
        <dbReference type="EMBL" id="KAK7030256.1"/>
    </source>
</evidence>
<accession>A0AAW0BTW9</accession>
<organism evidence="1 2">
    <name type="scientific">Paramarasmius palmivorus</name>
    <dbReference type="NCBI Taxonomy" id="297713"/>
    <lineage>
        <taxon>Eukaryota</taxon>
        <taxon>Fungi</taxon>
        <taxon>Dikarya</taxon>
        <taxon>Basidiomycota</taxon>
        <taxon>Agaricomycotina</taxon>
        <taxon>Agaricomycetes</taxon>
        <taxon>Agaricomycetidae</taxon>
        <taxon>Agaricales</taxon>
        <taxon>Marasmiineae</taxon>
        <taxon>Marasmiaceae</taxon>
        <taxon>Paramarasmius</taxon>
    </lineage>
</organism>
<keyword evidence="2" id="KW-1185">Reference proteome</keyword>
<proteinExistence type="predicted"/>
<dbReference type="Proteomes" id="UP001383192">
    <property type="component" value="Unassembled WGS sequence"/>
</dbReference>
<reference evidence="1 2" key="1">
    <citation type="submission" date="2024-01" db="EMBL/GenBank/DDBJ databases">
        <title>A draft genome for a cacao thread blight-causing isolate of Paramarasmius palmivorus.</title>
        <authorList>
            <person name="Baruah I.K."/>
            <person name="Bukari Y."/>
            <person name="Amoako-Attah I."/>
            <person name="Meinhardt L.W."/>
            <person name="Bailey B.A."/>
            <person name="Cohen S.P."/>
        </authorList>
    </citation>
    <scope>NUCLEOTIDE SEQUENCE [LARGE SCALE GENOMIC DNA]</scope>
    <source>
        <strain evidence="1 2">GH-12</strain>
    </source>
</reference>
<sequence>MKYLESDDDLPSRRLEDVLRIRAEDLPESPYPALDLLYRQILKTSPKWGEVRSILRVLTFEKTVVPAQLLVRSPKGISALLQFESGRVESLLFRLHSVLEVPSDGGPIRIFHASFTEYLLDPMRSKEYYVKSPTESGYYDLVAQAFLRAISAQSQEYLRSPSDFISRIPESLYISKYLASNNSFPGVSLLAVFHFIHQVKSPSDDLLADLNQFDPYPFATWLLNWRSDVPRAHHLDAWNSAIQWAMSFGPRAPSTFLRRTVSFLCSFCISGSPAGDASALLSNEMAFLDQMFYMLTDARYNSRHLGKDKFVLGSYHVFPAYGAPNSLMSFTITREKVETIDRLLASLGECNMKLLVQDICNDTYQSVQKLDLDKHTDLYTLKKLVAQRRQDFGLPVFPFTPPRQFRKPRRTGTKLR</sequence>
<dbReference type="EMBL" id="JAYKXP010000079">
    <property type="protein sequence ID" value="KAK7030256.1"/>
    <property type="molecule type" value="Genomic_DNA"/>
</dbReference>
<gene>
    <name evidence="1" type="ORF">VNI00_014273</name>
</gene>
<name>A0AAW0BTW9_9AGAR</name>
<comment type="caution">
    <text evidence="1">The sequence shown here is derived from an EMBL/GenBank/DDBJ whole genome shotgun (WGS) entry which is preliminary data.</text>
</comment>
<evidence type="ECO:0000313" key="2">
    <source>
        <dbReference type="Proteomes" id="UP001383192"/>
    </source>
</evidence>
<protein>
    <submittedName>
        <fullName evidence="1">Uncharacterized protein</fullName>
    </submittedName>
</protein>
<dbReference type="AlphaFoldDB" id="A0AAW0BTW9"/>